<dbReference type="RefSeq" id="WP_166234165.1">
    <property type="nucleotide sequence ID" value="NZ_CP049865.1"/>
</dbReference>
<feature type="transmembrane region" description="Helical" evidence="11">
    <location>
        <begin position="398"/>
        <end position="419"/>
    </location>
</feature>
<name>A0A6G7Y877_9ACTN</name>
<reference evidence="13 14" key="1">
    <citation type="submission" date="2020-03" db="EMBL/GenBank/DDBJ databases">
        <title>Propioniciclava sp. nov., isolated from Hydrophilus acuminatus.</title>
        <authorList>
            <person name="Hyun D.-W."/>
            <person name="Bae J.-W."/>
        </authorList>
    </citation>
    <scope>NUCLEOTIDE SEQUENCE [LARGE SCALE GENOMIC DNA]</scope>
    <source>
        <strain evidence="13 14">HDW11</strain>
    </source>
</reference>
<dbReference type="GO" id="GO:0016020">
    <property type="term" value="C:membrane"/>
    <property type="evidence" value="ECO:0007669"/>
    <property type="project" value="UniProtKB-SubCell"/>
</dbReference>
<evidence type="ECO:0000313" key="13">
    <source>
        <dbReference type="EMBL" id="QIK73094.1"/>
    </source>
</evidence>
<dbReference type="AlphaFoldDB" id="A0A6G7Y877"/>
<evidence type="ECO:0000256" key="3">
    <source>
        <dbReference type="ARBA" id="ARBA00007931"/>
    </source>
</evidence>
<feature type="domain" description="PDZ" evidence="12">
    <location>
        <begin position="142"/>
        <end position="227"/>
    </location>
</feature>
<dbReference type="InterPro" id="IPR001478">
    <property type="entry name" value="PDZ"/>
</dbReference>
<dbReference type="CDD" id="cd06163">
    <property type="entry name" value="S2P-M50_PDZ_RseP-like"/>
    <property type="match status" value="1"/>
</dbReference>
<evidence type="ECO:0000313" key="14">
    <source>
        <dbReference type="Proteomes" id="UP000501058"/>
    </source>
</evidence>
<evidence type="ECO:0000256" key="8">
    <source>
        <dbReference type="ARBA" id="ARBA00022989"/>
    </source>
</evidence>
<keyword evidence="5 11" id="KW-0812">Transmembrane</keyword>
<keyword evidence="9" id="KW-0482">Metalloprotease</keyword>
<dbReference type="InterPro" id="IPR036034">
    <property type="entry name" value="PDZ_sf"/>
</dbReference>
<evidence type="ECO:0000256" key="7">
    <source>
        <dbReference type="ARBA" id="ARBA00022833"/>
    </source>
</evidence>
<evidence type="ECO:0000256" key="1">
    <source>
        <dbReference type="ARBA" id="ARBA00001947"/>
    </source>
</evidence>
<evidence type="ECO:0000256" key="4">
    <source>
        <dbReference type="ARBA" id="ARBA00022670"/>
    </source>
</evidence>
<dbReference type="Proteomes" id="UP000501058">
    <property type="component" value="Chromosome"/>
</dbReference>
<proteinExistence type="inferred from homology"/>
<dbReference type="PANTHER" id="PTHR42837">
    <property type="entry name" value="REGULATOR OF SIGMA-E PROTEASE RSEP"/>
    <property type="match status" value="1"/>
</dbReference>
<evidence type="ECO:0000256" key="2">
    <source>
        <dbReference type="ARBA" id="ARBA00004141"/>
    </source>
</evidence>
<dbReference type="GO" id="GO:0004222">
    <property type="term" value="F:metalloendopeptidase activity"/>
    <property type="evidence" value="ECO:0007669"/>
    <property type="project" value="InterPro"/>
</dbReference>
<keyword evidence="7" id="KW-0862">Zinc</keyword>
<feature type="transmembrane region" description="Helical" evidence="11">
    <location>
        <begin position="336"/>
        <end position="356"/>
    </location>
</feature>
<dbReference type="Pfam" id="PF02163">
    <property type="entry name" value="Peptidase_M50"/>
    <property type="match status" value="1"/>
</dbReference>
<dbReference type="Gene3D" id="2.30.42.10">
    <property type="match status" value="1"/>
</dbReference>
<evidence type="ECO:0000256" key="11">
    <source>
        <dbReference type="SAM" id="Phobius"/>
    </source>
</evidence>
<keyword evidence="4 13" id="KW-0645">Protease</keyword>
<feature type="transmembrane region" description="Helical" evidence="11">
    <location>
        <begin position="122"/>
        <end position="144"/>
    </location>
</feature>
<gene>
    <name evidence="13" type="ORF">G7070_13505</name>
</gene>
<evidence type="ECO:0000259" key="12">
    <source>
        <dbReference type="SMART" id="SM00228"/>
    </source>
</evidence>
<comment type="similarity">
    <text evidence="3">Belongs to the peptidase M50B family.</text>
</comment>
<dbReference type="SMART" id="SM00228">
    <property type="entry name" value="PDZ"/>
    <property type="match status" value="1"/>
</dbReference>
<dbReference type="InterPro" id="IPR004387">
    <property type="entry name" value="Pept_M50_Zn"/>
</dbReference>
<keyword evidence="14" id="KW-1185">Reference proteome</keyword>
<accession>A0A6G7Y877</accession>
<evidence type="ECO:0000256" key="9">
    <source>
        <dbReference type="ARBA" id="ARBA00023049"/>
    </source>
</evidence>
<evidence type="ECO:0000256" key="6">
    <source>
        <dbReference type="ARBA" id="ARBA00022801"/>
    </source>
</evidence>
<keyword evidence="6" id="KW-0378">Hydrolase</keyword>
<evidence type="ECO:0000256" key="10">
    <source>
        <dbReference type="ARBA" id="ARBA00023136"/>
    </source>
</evidence>
<dbReference type="InterPro" id="IPR041489">
    <property type="entry name" value="PDZ_6"/>
</dbReference>
<comment type="cofactor">
    <cofactor evidence="1">
        <name>Zn(2+)</name>
        <dbReference type="ChEBI" id="CHEBI:29105"/>
    </cofactor>
</comment>
<dbReference type="GO" id="GO:0006508">
    <property type="term" value="P:proteolysis"/>
    <property type="evidence" value="ECO:0007669"/>
    <property type="project" value="UniProtKB-KW"/>
</dbReference>
<comment type="subcellular location">
    <subcellularLocation>
        <location evidence="2">Membrane</location>
        <topology evidence="2">Multi-pass membrane protein</topology>
    </subcellularLocation>
</comment>
<dbReference type="KEGG" id="prv:G7070_13505"/>
<keyword evidence="10 11" id="KW-0472">Membrane</keyword>
<protein>
    <submittedName>
        <fullName evidence="13">Site-2 protease family protein</fullName>
    </submittedName>
</protein>
<dbReference type="SUPFAM" id="SSF50156">
    <property type="entry name" value="PDZ domain-like"/>
    <property type="match status" value="1"/>
</dbReference>
<evidence type="ECO:0000256" key="5">
    <source>
        <dbReference type="ARBA" id="ARBA00022692"/>
    </source>
</evidence>
<keyword evidence="8 11" id="KW-1133">Transmembrane helix</keyword>
<sequence length="425" mass="45689">MDLFWTVAFGLLFFVLLMASVALHEIGHMLPAKLFGVRVPQYFVGFGKTLWSTRRGETEYGLKLFPLGGFVQLLGMYPPENPHAKQTRLQMFADDVRSYEWESITPADDGRLFYQQKIWKKLVIMAGGIAMNLLLAFVLLWGVYGLHGTYRDVPVVASVQPCYHTEQRADPTCLPTDPATPAAQAGMLPGDRIVSFNGTPIADWPQLAALVQGNADGPAAMVVERGGERVTLPTVRTIKVAVPAASGDGTVSVGYLGFVKDRQLVRGGPVEVVRDMADLTRQSLVALAQFPVKVWNVAVDVATGQPRSVEDPISIVGASATAGQAATLDVPVADRVAMFASILASVNLFLALFNLVPLPPLDGGHIVGALWEGLRRTFAKLTGRPDPGPVDTAKMVPVSYAVGGFLLLCGIVLIVADIVSPVKIF</sequence>
<dbReference type="Pfam" id="PF17820">
    <property type="entry name" value="PDZ_6"/>
    <property type="match status" value="1"/>
</dbReference>
<organism evidence="13 14">
    <name type="scientific">Propioniciclava coleopterorum</name>
    <dbReference type="NCBI Taxonomy" id="2714937"/>
    <lineage>
        <taxon>Bacteria</taxon>
        <taxon>Bacillati</taxon>
        <taxon>Actinomycetota</taxon>
        <taxon>Actinomycetes</taxon>
        <taxon>Propionibacteriales</taxon>
        <taxon>Propionibacteriaceae</taxon>
        <taxon>Propioniciclava</taxon>
    </lineage>
</organism>
<dbReference type="PANTHER" id="PTHR42837:SF2">
    <property type="entry name" value="MEMBRANE METALLOPROTEASE ARASP2, CHLOROPLASTIC-RELATED"/>
    <property type="match status" value="1"/>
</dbReference>
<dbReference type="InterPro" id="IPR008915">
    <property type="entry name" value="Peptidase_M50"/>
</dbReference>
<dbReference type="EMBL" id="CP049865">
    <property type="protein sequence ID" value="QIK73094.1"/>
    <property type="molecule type" value="Genomic_DNA"/>
</dbReference>